<dbReference type="PANTHER" id="PTHR13847">
    <property type="entry name" value="SARCOSINE DEHYDROGENASE-RELATED"/>
    <property type="match status" value="1"/>
</dbReference>
<dbReference type="SUPFAM" id="SSF54373">
    <property type="entry name" value="FAD-linked reductases, C-terminal domain"/>
    <property type="match status" value="1"/>
</dbReference>
<protein>
    <submittedName>
        <fullName evidence="4">FAD-binding oxidoreductase</fullName>
    </submittedName>
</protein>
<dbReference type="Pfam" id="PF01266">
    <property type="entry name" value="DAO"/>
    <property type="match status" value="1"/>
</dbReference>
<dbReference type="Proteomes" id="UP001165306">
    <property type="component" value="Unassembled WGS sequence"/>
</dbReference>
<dbReference type="SUPFAM" id="SSF51905">
    <property type="entry name" value="FAD/NAD(P)-binding domain"/>
    <property type="match status" value="1"/>
</dbReference>
<dbReference type="InterPro" id="IPR036188">
    <property type="entry name" value="FAD/NAD-bd_sf"/>
</dbReference>
<keyword evidence="2" id="KW-0812">Transmembrane</keyword>
<accession>A0AA41WBK3</accession>
<dbReference type="EMBL" id="JAMSLR010000008">
    <property type="protein sequence ID" value="MCM8749831.1"/>
    <property type="molecule type" value="Genomic_DNA"/>
</dbReference>
<dbReference type="GO" id="GO:0005737">
    <property type="term" value="C:cytoplasm"/>
    <property type="evidence" value="ECO:0007669"/>
    <property type="project" value="TreeGrafter"/>
</dbReference>
<keyword evidence="5" id="KW-1185">Reference proteome</keyword>
<proteinExistence type="predicted"/>
<evidence type="ECO:0000313" key="4">
    <source>
        <dbReference type="EMBL" id="MCM8749831.1"/>
    </source>
</evidence>
<keyword evidence="1" id="KW-0560">Oxidoreductase</keyword>
<keyword evidence="2" id="KW-0472">Membrane</keyword>
<sequence length="392" mass="43260">METFREAISRMSERADIVIIGAGIMGCSVAYHLAARGAGRIIVLEKDEIARGATADAAGGIRLQFSTETNIVLSKLSFDIWENFAELFGVDIGLHQQGYLFLLTAPDDVPVFRANVELQRAHEVPVRWVEPDEIRELNPAIRVDDVLGGTYCPRDGWCDPYSATMGFAQAARRLGVDIREDCPAVGFDVARDRVQAVLTPDGRIETSLAIICAGPWTQEVGKLAGVDLPVLPYRRMSFVTERFDPVPKSIPMTIEFETSLYFHPEGEGFLFGMANPDEPPGFDKRVDEAWMVRTIEALCRRAPTFEQARIKRGWAGFYEITPDDNPLLGYVDEIEGLIVAAGFSGHGFMQGPAVGRCIAELVIDGAVQSVDIRGFAPGRFREGKLIQEHNVI</sequence>
<reference evidence="4" key="1">
    <citation type="submission" date="2022-06" db="EMBL/GenBank/DDBJ databases">
        <title>CFH 74404 Thermomicrobiaceae sp.</title>
        <authorList>
            <person name="Ming H."/>
            <person name="Li W.-J."/>
            <person name="Zhao Z."/>
        </authorList>
    </citation>
    <scope>NUCLEOTIDE SEQUENCE</scope>
    <source>
        <strain evidence="4">CFH 74404</strain>
    </source>
</reference>
<evidence type="ECO:0000259" key="3">
    <source>
        <dbReference type="Pfam" id="PF01266"/>
    </source>
</evidence>
<gene>
    <name evidence="4" type="ORF">NET02_11795</name>
</gene>
<feature type="domain" description="FAD dependent oxidoreductase" evidence="3">
    <location>
        <begin position="16"/>
        <end position="361"/>
    </location>
</feature>
<dbReference type="InterPro" id="IPR006076">
    <property type="entry name" value="FAD-dep_OxRdtase"/>
</dbReference>
<organism evidence="4 5">
    <name type="scientific">Thermalbibacter longus</name>
    <dbReference type="NCBI Taxonomy" id="2951981"/>
    <lineage>
        <taxon>Bacteria</taxon>
        <taxon>Pseudomonadati</taxon>
        <taxon>Thermomicrobiota</taxon>
        <taxon>Thermomicrobia</taxon>
        <taxon>Thermomicrobiales</taxon>
        <taxon>Thermomicrobiaceae</taxon>
        <taxon>Thermalbibacter</taxon>
    </lineage>
</organism>
<dbReference type="Gene3D" id="3.50.50.60">
    <property type="entry name" value="FAD/NAD(P)-binding domain"/>
    <property type="match status" value="1"/>
</dbReference>
<evidence type="ECO:0000256" key="1">
    <source>
        <dbReference type="ARBA" id="ARBA00023002"/>
    </source>
</evidence>
<dbReference type="PROSITE" id="PS51257">
    <property type="entry name" value="PROKAR_LIPOPROTEIN"/>
    <property type="match status" value="1"/>
</dbReference>
<feature type="transmembrane region" description="Helical" evidence="2">
    <location>
        <begin position="15"/>
        <end position="34"/>
    </location>
</feature>
<keyword evidence="2" id="KW-1133">Transmembrane helix</keyword>
<dbReference type="PANTHER" id="PTHR13847:SF287">
    <property type="entry name" value="FAD-DEPENDENT OXIDOREDUCTASE DOMAIN-CONTAINING PROTEIN 1"/>
    <property type="match status" value="1"/>
</dbReference>
<dbReference type="AlphaFoldDB" id="A0AA41WBK3"/>
<evidence type="ECO:0000313" key="5">
    <source>
        <dbReference type="Proteomes" id="UP001165306"/>
    </source>
</evidence>
<dbReference type="RefSeq" id="WP_284057614.1">
    <property type="nucleotide sequence ID" value="NZ_JAMSLR010000008.1"/>
</dbReference>
<name>A0AA41WBK3_9BACT</name>
<comment type="caution">
    <text evidence="4">The sequence shown here is derived from an EMBL/GenBank/DDBJ whole genome shotgun (WGS) entry which is preliminary data.</text>
</comment>
<evidence type="ECO:0000256" key="2">
    <source>
        <dbReference type="SAM" id="Phobius"/>
    </source>
</evidence>
<dbReference type="GO" id="GO:0016491">
    <property type="term" value="F:oxidoreductase activity"/>
    <property type="evidence" value="ECO:0007669"/>
    <property type="project" value="UniProtKB-KW"/>
</dbReference>
<dbReference type="Gene3D" id="3.30.9.10">
    <property type="entry name" value="D-Amino Acid Oxidase, subunit A, domain 2"/>
    <property type="match status" value="1"/>
</dbReference>